<dbReference type="InterPro" id="IPR036397">
    <property type="entry name" value="RNaseH_sf"/>
</dbReference>
<dbReference type="CDD" id="cd06127">
    <property type="entry name" value="DEDDh"/>
    <property type="match status" value="1"/>
</dbReference>
<dbReference type="EMBL" id="BMPI01000035">
    <property type="protein sequence ID" value="GGM53781.1"/>
    <property type="molecule type" value="Genomic_DNA"/>
</dbReference>
<dbReference type="GO" id="GO:0003676">
    <property type="term" value="F:nucleic acid binding"/>
    <property type="evidence" value="ECO:0007669"/>
    <property type="project" value="InterPro"/>
</dbReference>
<evidence type="ECO:0000313" key="5">
    <source>
        <dbReference type="EMBL" id="GGM53781.1"/>
    </source>
</evidence>
<dbReference type="SUPFAM" id="SSF53098">
    <property type="entry name" value="Ribonuclease H-like"/>
    <property type="match status" value="1"/>
</dbReference>
<evidence type="ECO:0000256" key="2">
    <source>
        <dbReference type="ARBA" id="ARBA00022801"/>
    </source>
</evidence>
<accession>A0A917X0E0</accession>
<reference evidence="5" key="1">
    <citation type="journal article" date="2014" name="Int. J. Syst. Evol. Microbiol.">
        <title>Complete genome sequence of Corynebacterium casei LMG S-19264T (=DSM 44701T), isolated from a smear-ripened cheese.</title>
        <authorList>
            <consortium name="US DOE Joint Genome Institute (JGI-PGF)"/>
            <person name="Walter F."/>
            <person name="Albersmeier A."/>
            <person name="Kalinowski J."/>
            <person name="Ruckert C."/>
        </authorList>
    </citation>
    <scope>NUCLEOTIDE SEQUENCE</scope>
    <source>
        <strain evidence="5">JCM 19831</strain>
    </source>
</reference>
<keyword evidence="1" id="KW-0540">Nuclease</keyword>
<evidence type="ECO:0000313" key="6">
    <source>
        <dbReference type="Proteomes" id="UP000642070"/>
    </source>
</evidence>
<dbReference type="SMART" id="SM00479">
    <property type="entry name" value="EXOIII"/>
    <property type="match status" value="1"/>
</dbReference>
<dbReference type="GO" id="GO:0005829">
    <property type="term" value="C:cytosol"/>
    <property type="evidence" value="ECO:0007669"/>
    <property type="project" value="TreeGrafter"/>
</dbReference>
<dbReference type="PANTHER" id="PTHR30231:SF4">
    <property type="entry name" value="PROTEIN NEN2"/>
    <property type="match status" value="1"/>
</dbReference>
<dbReference type="PANTHER" id="PTHR30231">
    <property type="entry name" value="DNA POLYMERASE III SUBUNIT EPSILON"/>
    <property type="match status" value="1"/>
</dbReference>
<dbReference type="Gene3D" id="3.30.420.10">
    <property type="entry name" value="Ribonuclease H-like superfamily/Ribonuclease H"/>
    <property type="match status" value="1"/>
</dbReference>
<dbReference type="GO" id="GO:0008408">
    <property type="term" value="F:3'-5' exonuclease activity"/>
    <property type="evidence" value="ECO:0007669"/>
    <property type="project" value="TreeGrafter"/>
</dbReference>
<evidence type="ECO:0000256" key="1">
    <source>
        <dbReference type="ARBA" id="ARBA00022722"/>
    </source>
</evidence>
<keyword evidence="2" id="KW-0378">Hydrolase</keyword>
<evidence type="ECO:0000256" key="3">
    <source>
        <dbReference type="ARBA" id="ARBA00022839"/>
    </source>
</evidence>
<feature type="domain" description="Exonuclease" evidence="4">
    <location>
        <begin position="8"/>
        <end position="188"/>
    </location>
</feature>
<reference evidence="5" key="2">
    <citation type="submission" date="2020-09" db="EMBL/GenBank/DDBJ databases">
        <authorList>
            <person name="Sun Q."/>
            <person name="Ohkuma M."/>
        </authorList>
    </citation>
    <scope>NUCLEOTIDE SEQUENCE</scope>
    <source>
        <strain evidence="5">JCM 19831</strain>
    </source>
</reference>
<gene>
    <name evidence="5" type="ORF">GCM10007977_064230</name>
</gene>
<dbReference type="NCBIfam" id="NF005927">
    <property type="entry name" value="PRK07942.1"/>
    <property type="match status" value="1"/>
</dbReference>
<sequence>MTGFDDVQVLGFDLETTGVSTDDDRIVTACAVLVEGGRVVHERNWLVAVDVDIPEGATAVHGITTDHAREHGVAADVAVKDIAGAIRYAVRSARPVVGFNVSFDLSMLDAECRRHGLGTLEEFCGRPVRPVLDGYVLDKATDRYRPGKRTLGTVCEHLGIELADAHNATADAVAAVEVVRRLLARARLGTNELMALYAGRKFPDGLVRSLRALGSLGAEDLHDRQIQWYAEQSKSLGEYWQREANEKRAQAGRGLPPGDADLGPDERRQVLLDEAAELEQRIASLRFEWPIAVSV</sequence>
<dbReference type="InterPro" id="IPR013520">
    <property type="entry name" value="Ribonucl_H"/>
</dbReference>
<dbReference type="AlphaFoldDB" id="A0A917X0E0"/>
<proteinExistence type="predicted"/>
<keyword evidence="3 5" id="KW-0269">Exonuclease</keyword>
<evidence type="ECO:0000259" key="4">
    <source>
        <dbReference type="SMART" id="SM00479"/>
    </source>
</evidence>
<protein>
    <submittedName>
        <fullName evidence="5">3'-5' exonuclease</fullName>
    </submittedName>
</protein>
<name>A0A917X0E0_9ACTN</name>
<comment type="caution">
    <text evidence="5">The sequence shown here is derived from an EMBL/GenBank/DDBJ whole genome shotgun (WGS) entry which is preliminary data.</text>
</comment>
<dbReference type="Pfam" id="PF00929">
    <property type="entry name" value="RNase_T"/>
    <property type="match status" value="1"/>
</dbReference>
<keyword evidence="6" id="KW-1185">Reference proteome</keyword>
<dbReference type="InterPro" id="IPR012337">
    <property type="entry name" value="RNaseH-like_sf"/>
</dbReference>
<organism evidence="5 6">
    <name type="scientific">Dactylosporangium sucinum</name>
    <dbReference type="NCBI Taxonomy" id="1424081"/>
    <lineage>
        <taxon>Bacteria</taxon>
        <taxon>Bacillati</taxon>
        <taxon>Actinomycetota</taxon>
        <taxon>Actinomycetes</taxon>
        <taxon>Micromonosporales</taxon>
        <taxon>Micromonosporaceae</taxon>
        <taxon>Dactylosporangium</taxon>
    </lineage>
</organism>
<dbReference type="RefSeq" id="WP_190253729.1">
    <property type="nucleotide sequence ID" value="NZ_BMPI01000035.1"/>
</dbReference>
<dbReference type="Proteomes" id="UP000642070">
    <property type="component" value="Unassembled WGS sequence"/>
</dbReference>